<dbReference type="AlphaFoldDB" id="A0A0V0HJ28"/>
<name>A0A0V0HJ28_SOLCH</name>
<organism evidence="1">
    <name type="scientific">Solanum chacoense</name>
    <name type="common">Chaco potato</name>
    <dbReference type="NCBI Taxonomy" id="4108"/>
    <lineage>
        <taxon>Eukaryota</taxon>
        <taxon>Viridiplantae</taxon>
        <taxon>Streptophyta</taxon>
        <taxon>Embryophyta</taxon>
        <taxon>Tracheophyta</taxon>
        <taxon>Spermatophyta</taxon>
        <taxon>Magnoliopsida</taxon>
        <taxon>eudicotyledons</taxon>
        <taxon>Gunneridae</taxon>
        <taxon>Pentapetalae</taxon>
        <taxon>asterids</taxon>
        <taxon>lamiids</taxon>
        <taxon>Solanales</taxon>
        <taxon>Solanaceae</taxon>
        <taxon>Solanoideae</taxon>
        <taxon>Solaneae</taxon>
        <taxon>Solanum</taxon>
    </lineage>
</organism>
<reference evidence="1" key="1">
    <citation type="submission" date="2015-12" db="EMBL/GenBank/DDBJ databases">
        <title>Gene expression during late stages of embryo sac development: a critical building block for successful pollen-pistil interactions.</title>
        <authorList>
            <person name="Liu Y."/>
            <person name="Joly V."/>
            <person name="Sabar M."/>
            <person name="Matton D.P."/>
        </authorList>
    </citation>
    <scope>NUCLEOTIDE SEQUENCE</scope>
</reference>
<proteinExistence type="predicted"/>
<accession>A0A0V0HJ28</accession>
<dbReference type="EMBL" id="GEDG01019570">
    <property type="protein sequence ID" value="JAP19833.1"/>
    <property type="molecule type" value="Transcribed_RNA"/>
</dbReference>
<evidence type="ECO:0000313" key="1">
    <source>
        <dbReference type="EMBL" id="JAP19833.1"/>
    </source>
</evidence>
<sequence>MSFRRVNFERNLNASLIVIFTKKEGTSSIGDYKPISLVGSIYKIISKVLYNRLKRVLDETICLCKMLLLMEGRFWM</sequence>
<protein>
    <submittedName>
        <fullName evidence="1">Putative ovule protein</fullName>
    </submittedName>
</protein>